<feature type="compositionally biased region" description="Polar residues" evidence="1">
    <location>
        <begin position="53"/>
        <end position="75"/>
    </location>
</feature>
<evidence type="ECO:0000256" key="1">
    <source>
        <dbReference type="SAM" id="MobiDB-lite"/>
    </source>
</evidence>
<evidence type="ECO:0000313" key="4">
    <source>
        <dbReference type="Proteomes" id="UP000268162"/>
    </source>
</evidence>
<feature type="signal peptide" evidence="2">
    <location>
        <begin position="1"/>
        <end position="25"/>
    </location>
</feature>
<protein>
    <submittedName>
        <fullName evidence="3">Uncharacterized protein</fullName>
    </submittedName>
</protein>
<gene>
    <name evidence="3" type="ORF">BJ085DRAFT_33382</name>
</gene>
<evidence type="ECO:0000256" key="2">
    <source>
        <dbReference type="SAM" id="SignalP"/>
    </source>
</evidence>
<name>A0A4V1J5Q0_9FUNG</name>
<feature type="chain" id="PRO_5020922797" evidence="2">
    <location>
        <begin position="26"/>
        <end position="164"/>
    </location>
</feature>
<dbReference type="EMBL" id="ML002241">
    <property type="protein sequence ID" value="RKP39829.1"/>
    <property type="molecule type" value="Genomic_DNA"/>
</dbReference>
<reference evidence="4" key="1">
    <citation type="journal article" date="2018" name="Nat. Microbiol.">
        <title>Leveraging single-cell genomics to expand the fungal tree of life.</title>
        <authorList>
            <person name="Ahrendt S.R."/>
            <person name="Quandt C.A."/>
            <person name="Ciobanu D."/>
            <person name="Clum A."/>
            <person name="Salamov A."/>
            <person name="Andreopoulos B."/>
            <person name="Cheng J.F."/>
            <person name="Woyke T."/>
            <person name="Pelin A."/>
            <person name="Henrissat B."/>
            <person name="Reynolds N.K."/>
            <person name="Benny G.L."/>
            <person name="Smith M.E."/>
            <person name="James T.Y."/>
            <person name="Grigoriev I.V."/>
        </authorList>
    </citation>
    <scope>NUCLEOTIDE SEQUENCE [LARGE SCALE GENOMIC DNA]</scope>
    <source>
        <strain evidence="4">RSA 468</strain>
    </source>
</reference>
<accession>A0A4V1J5Q0</accession>
<proteinExistence type="predicted"/>
<organism evidence="3 4">
    <name type="scientific">Dimargaris cristalligena</name>
    <dbReference type="NCBI Taxonomy" id="215637"/>
    <lineage>
        <taxon>Eukaryota</taxon>
        <taxon>Fungi</taxon>
        <taxon>Fungi incertae sedis</taxon>
        <taxon>Zoopagomycota</taxon>
        <taxon>Kickxellomycotina</taxon>
        <taxon>Dimargaritomycetes</taxon>
        <taxon>Dimargaritales</taxon>
        <taxon>Dimargaritaceae</taxon>
        <taxon>Dimargaris</taxon>
    </lineage>
</organism>
<feature type="region of interest" description="Disordered" evidence="1">
    <location>
        <begin position="53"/>
        <end position="79"/>
    </location>
</feature>
<keyword evidence="4" id="KW-1185">Reference proteome</keyword>
<evidence type="ECO:0000313" key="3">
    <source>
        <dbReference type="EMBL" id="RKP39829.1"/>
    </source>
</evidence>
<dbReference type="Proteomes" id="UP000268162">
    <property type="component" value="Unassembled WGS sequence"/>
</dbReference>
<keyword evidence="2" id="KW-0732">Signal</keyword>
<dbReference type="AlphaFoldDB" id="A0A4V1J5Q0"/>
<sequence>MVHCAMLAVPLTLAVLAMLVPAGYSSPTPSMSETETQRANLLYYLQNDLTVPQEHQYSPPDSSDMDPTNSPTTPMNLDYQDAEDGWIDQTYDDAIRAWEKNEANKLAGGSNEADMNFNTNSHSNNAMDDDWWHLSPYSSTEWTPENQKNQDEFDAQMRNMEGII</sequence>